<reference evidence="7 8" key="1">
    <citation type="submission" date="2018-09" db="EMBL/GenBank/DDBJ databases">
        <title>Genome sequencing of strain 6GH32-13.</title>
        <authorList>
            <person name="Weon H.-Y."/>
            <person name="Heo J."/>
            <person name="Kwon S.-W."/>
        </authorList>
    </citation>
    <scope>NUCLEOTIDE SEQUENCE [LARGE SCALE GENOMIC DNA]</scope>
    <source>
        <strain evidence="7 8">5GH32-13</strain>
    </source>
</reference>
<evidence type="ECO:0000256" key="2">
    <source>
        <dbReference type="ARBA" id="ARBA00022475"/>
    </source>
</evidence>
<feature type="transmembrane region" description="Helical" evidence="6">
    <location>
        <begin position="285"/>
        <end position="309"/>
    </location>
</feature>
<comment type="similarity">
    <text evidence="6">Belongs to the NhaA Na(+)/H(+) (TC 2.A.33) antiporter family.</text>
</comment>
<dbReference type="PANTHER" id="PTHR30341">
    <property type="entry name" value="SODIUM ION/PROTON ANTIPORTER NHAA-RELATED"/>
    <property type="match status" value="1"/>
</dbReference>
<dbReference type="RefSeq" id="WP_119049185.1">
    <property type="nucleotide sequence ID" value="NZ_CP032157.1"/>
</dbReference>
<keyword evidence="6" id="KW-0915">Sodium</keyword>
<keyword evidence="6" id="KW-0406">Ion transport</keyword>
<keyword evidence="8" id="KW-1185">Reference proteome</keyword>
<keyword evidence="3 6" id="KW-0812">Transmembrane</keyword>
<dbReference type="EMBL" id="CP032157">
    <property type="protein sequence ID" value="AXY73347.1"/>
    <property type="molecule type" value="Genomic_DNA"/>
</dbReference>
<feature type="transmembrane region" description="Helical" evidence="6">
    <location>
        <begin position="200"/>
        <end position="232"/>
    </location>
</feature>
<dbReference type="OrthoDB" id="9808135at2"/>
<evidence type="ECO:0000256" key="5">
    <source>
        <dbReference type="ARBA" id="ARBA00023136"/>
    </source>
</evidence>
<feature type="transmembrane region" description="Helical" evidence="6">
    <location>
        <begin position="92"/>
        <end position="109"/>
    </location>
</feature>
<gene>
    <name evidence="6 7" type="primary">nhaA</name>
    <name evidence="7" type="ORF">D3H65_04840</name>
</gene>
<dbReference type="PANTHER" id="PTHR30341:SF0">
    <property type="entry name" value="NA(+)_H(+) ANTIPORTER NHAA"/>
    <property type="match status" value="1"/>
</dbReference>
<feature type="transmembrane region" description="Helical" evidence="6">
    <location>
        <begin position="252"/>
        <end position="273"/>
    </location>
</feature>
<dbReference type="Pfam" id="PF06965">
    <property type="entry name" value="Na_H_antiport_1"/>
    <property type="match status" value="1"/>
</dbReference>
<sequence length="378" mass="40835">MRLTRLFNEFFHSEKAGGLILVACTVVSLLVANISMGGSYIHLWHESVGGKPVEFWINDALMTVFFLLVGLELERELYIGELADIKRSMLPVFAAIGGMAVPALIHFLFNRGTPAQDGVAIPMATDIAFSLGILSLLGNRVPASLKVFLTALAIIDDLGSILVIAFFYSKGISPLYLGLALGIFAIMIVLNRLRIHQIWLYLGLGVVMWFCMYRSGVHATITGVLVAFAIPFGNGDEQSPSYHLQHVLHKPVAFLILPLFALANTAIAIPASWMEDLGSSNSLGIMLGLLAGKPAGIFLFAMLSVWIGLSKLPLGVRKVHLLWIGLLGGIGFTMSIFITHLAFVDEMLVISSKIAIIMGSVLAGLLGFLSLKVSLKTT</sequence>
<evidence type="ECO:0000256" key="1">
    <source>
        <dbReference type="ARBA" id="ARBA00004429"/>
    </source>
</evidence>
<keyword evidence="6" id="KW-0050">Antiport</keyword>
<proteinExistence type="inferred from homology"/>
<feature type="transmembrane region" description="Helical" evidence="6">
    <location>
        <begin position="20"/>
        <end position="43"/>
    </location>
</feature>
<feature type="transmembrane region" description="Helical" evidence="6">
    <location>
        <begin position="355"/>
        <end position="375"/>
    </location>
</feature>
<dbReference type="GO" id="GO:0005886">
    <property type="term" value="C:plasma membrane"/>
    <property type="evidence" value="ECO:0007669"/>
    <property type="project" value="UniProtKB-SubCell"/>
</dbReference>
<evidence type="ECO:0000256" key="6">
    <source>
        <dbReference type="HAMAP-Rule" id="MF_01844"/>
    </source>
</evidence>
<protein>
    <recommendedName>
        <fullName evidence="6">Na(+)/H(+) antiporter NhaA</fullName>
    </recommendedName>
    <alternativeName>
        <fullName evidence="6">Sodium/proton antiporter NhaA</fullName>
    </alternativeName>
</protein>
<comment type="subcellular location">
    <subcellularLocation>
        <location evidence="1">Cell inner membrane</location>
        <topology evidence="1">Multi-pass membrane protein</topology>
    </subcellularLocation>
    <subcellularLocation>
        <location evidence="6">Cell membrane</location>
        <topology evidence="6">Multi-pass membrane protein</topology>
    </subcellularLocation>
</comment>
<evidence type="ECO:0000256" key="4">
    <source>
        <dbReference type="ARBA" id="ARBA00022989"/>
    </source>
</evidence>
<keyword evidence="6" id="KW-0813">Transport</keyword>
<evidence type="ECO:0000256" key="3">
    <source>
        <dbReference type="ARBA" id="ARBA00022692"/>
    </source>
</evidence>
<name>A0A3B7MIE0_9BACT</name>
<keyword evidence="6" id="KW-0739">Sodium transport</keyword>
<feature type="transmembrane region" description="Helical" evidence="6">
    <location>
        <begin position="121"/>
        <end position="138"/>
    </location>
</feature>
<feature type="transmembrane region" description="Helical" evidence="6">
    <location>
        <begin position="321"/>
        <end position="343"/>
    </location>
</feature>
<dbReference type="Gene3D" id="1.20.1530.10">
    <property type="entry name" value="Na+/H+ antiporter like domain"/>
    <property type="match status" value="1"/>
</dbReference>
<dbReference type="NCBIfam" id="TIGR00773">
    <property type="entry name" value="NhaA"/>
    <property type="match status" value="1"/>
</dbReference>
<evidence type="ECO:0000313" key="7">
    <source>
        <dbReference type="EMBL" id="AXY73347.1"/>
    </source>
</evidence>
<dbReference type="InterPro" id="IPR023171">
    <property type="entry name" value="Na/H_antiporter_dom_sf"/>
</dbReference>
<dbReference type="GO" id="GO:0015385">
    <property type="term" value="F:sodium:proton antiporter activity"/>
    <property type="evidence" value="ECO:0007669"/>
    <property type="project" value="UniProtKB-UniRule"/>
</dbReference>
<keyword evidence="4 6" id="KW-1133">Transmembrane helix</keyword>
<comment type="function">
    <text evidence="6">Na(+)/H(+) antiporter that extrudes sodium in exchange for external protons.</text>
</comment>
<comment type="catalytic activity">
    <reaction evidence="6">
        <text>Na(+)(in) + 2 H(+)(out) = Na(+)(out) + 2 H(+)(in)</text>
        <dbReference type="Rhea" id="RHEA:29251"/>
        <dbReference type="ChEBI" id="CHEBI:15378"/>
        <dbReference type="ChEBI" id="CHEBI:29101"/>
    </reaction>
</comment>
<feature type="transmembrane region" description="Helical" evidence="6">
    <location>
        <begin position="147"/>
        <end position="169"/>
    </location>
</feature>
<dbReference type="AlphaFoldDB" id="A0A3B7MIE0"/>
<dbReference type="HAMAP" id="MF_01844">
    <property type="entry name" value="NhaA"/>
    <property type="match status" value="1"/>
</dbReference>
<dbReference type="Proteomes" id="UP000263900">
    <property type="component" value="Chromosome"/>
</dbReference>
<keyword evidence="2 6" id="KW-1003">Cell membrane</keyword>
<evidence type="ECO:0000313" key="8">
    <source>
        <dbReference type="Proteomes" id="UP000263900"/>
    </source>
</evidence>
<keyword evidence="5 6" id="KW-0472">Membrane</keyword>
<organism evidence="7 8">
    <name type="scientific">Paraflavitalea soli</name>
    <dbReference type="NCBI Taxonomy" id="2315862"/>
    <lineage>
        <taxon>Bacteria</taxon>
        <taxon>Pseudomonadati</taxon>
        <taxon>Bacteroidota</taxon>
        <taxon>Chitinophagia</taxon>
        <taxon>Chitinophagales</taxon>
        <taxon>Chitinophagaceae</taxon>
        <taxon>Paraflavitalea</taxon>
    </lineage>
</organism>
<dbReference type="NCBIfam" id="NF007111">
    <property type="entry name" value="PRK09560.1"/>
    <property type="match status" value="1"/>
</dbReference>
<feature type="transmembrane region" description="Helical" evidence="6">
    <location>
        <begin position="175"/>
        <end position="193"/>
    </location>
</feature>
<dbReference type="GO" id="GO:0006885">
    <property type="term" value="P:regulation of pH"/>
    <property type="evidence" value="ECO:0007669"/>
    <property type="project" value="UniProtKB-UniRule"/>
</dbReference>
<accession>A0A3B7MIE0</accession>
<feature type="transmembrane region" description="Helical" evidence="6">
    <location>
        <begin position="55"/>
        <end position="71"/>
    </location>
</feature>
<dbReference type="KEGG" id="pseg:D3H65_04840"/>
<dbReference type="InterPro" id="IPR004670">
    <property type="entry name" value="NhaA"/>
</dbReference>